<reference evidence="4" key="1">
    <citation type="journal article" date="2019" name="Int. J. Syst. Evol. Microbiol.">
        <title>The Global Catalogue of Microorganisms (GCM) 10K type strain sequencing project: providing services to taxonomists for standard genome sequencing and annotation.</title>
        <authorList>
            <consortium name="The Broad Institute Genomics Platform"/>
            <consortium name="The Broad Institute Genome Sequencing Center for Infectious Disease"/>
            <person name="Wu L."/>
            <person name="Ma J."/>
        </authorList>
    </citation>
    <scope>NUCLEOTIDE SEQUENCE [LARGE SCALE GENOMIC DNA]</scope>
    <source>
        <strain evidence="4">NBRC 15640</strain>
    </source>
</reference>
<protein>
    <recommendedName>
        <fullName evidence="5">DUF2860 domain-containing protein</fullName>
    </recommendedName>
</protein>
<feature type="region of interest" description="Disordered" evidence="1">
    <location>
        <begin position="50"/>
        <end position="71"/>
    </location>
</feature>
<evidence type="ECO:0000313" key="4">
    <source>
        <dbReference type="Proteomes" id="UP001156690"/>
    </source>
</evidence>
<keyword evidence="2" id="KW-0732">Signal</keyword>
<feature type="signal peptide" evidence="2">
    <location>
        <begin position="1"/>
        <end position="21"/>
    </location>
</feature>
<evidence type="ECO:0008006" key="5">
    <source>
        <dbReference type="Google" id="ProtNLM"/>
    </source>
</evidence>
<gene>
    <name evidence="3" type="ORF">GCM10007932_46830</name>
</gene>
<dbReference type="InterPro" id="IPR016896">
    <property type="entry name" value="DUF2860"/>
</dbReference>
<keyword evidence="4" id="KW-1185">Reference proteome</keyword>
<dbReference type="Proteomes" id="UP001156690">
    <property type="component" value="Unassembled WGS sequence"/>
</dbReference>
<proteinExistence type="predicted"/>
<feature type="chain" id="PRO_5043338454" description="DUF2860 domain-containing protein" evidence="2">
    <location>
        <begin position="22"/>
        <end position="337"/>
    </location>
</feature>
<dbReference type="Pfam" id="PF11059">
    <property type="entry name" value="DUF2860"/>
    <property type="match status" value="1"/>
</dbReference>
<feature type="compositionally biased region" description="Polar residues" evidence="1">
    <location>
        <begin position="62"/>
        <end position="71"/>
    </location>
</feature>
<dbReference type="AlphaFoldDB" id="A0AAV5NX88"/>
<dbReference type="EMBL" id="BSNX01000067">
    <property type="protein sequence ID" value="GLQ75321.1"/>
    <property type="molecule type" value="Genomic_DNA"/>
</dbReference>
<comment type="caution">
    <text evidence="3">The sequence shown here is derived from an EMBL/GenBank/DDBJ whole genome shotgun (WGS) entry which is preliminary data.</text>
</comment>
<name>A0AAV5NX88_9VIBR</name>
<dbReference type="PIRSF" id="PIRSF028696">
    <property type="entry name" value="UCP028696"/>
    <property type="match status" value="1"/>
</dbReference>
<evidence type="ECO:0000256" key="2">
    <source>
        <dbReference type="SAM" id="SignalP"/>
    </source>
</evidence>
<dbReference type="RefSeq" id="WP_126609098.1">
    <property type="nucleotide sequence ID" value="NZ_AP025144.1"/>
</dbReference>
<evidence type="ECO:0000313" key="3">
    <source>
        <dbReference type="EMBL" id="GLQ75321.1"/>
    </source>
</evidence>
<accession>A0AAV5NX88</accession>
<evidence type="ECO:0000256" key="1">
    <source>
        <dbReference type="SAM" id="MobiDB-lite"/>
    </source>
</evidence>
<organism evidence="3 4">
    <name type="scientific">Vibrio penaeicida</name>
    <dbReference type="NCBI Taxonomy" id="104609"/>
    <lineage>
        <taxon>Bacteria</taxon>
        <taxon>Pseudomonadati</taxon>
        <taxon>Pseudomonadota</taxon>
        <taxon>Gammaproteobacteria</taxon>
        <taxon>Vibrionales</taxon>
        <taxon>Vibrionaceae</taxon>
        <taxon>Vibrio</taxon>
    </lineage>
</organism>
<sequence>MKYLHRTVGITCLMMSTPLIANSEIAEQETPFDPGWQFVLSANVGVGTEQSQLNTHDDNKTTDSLQSSGKSTSGIGAFPFVRVEYTLDSGYTQFYLGQSEDQVTNEQFQAEIGVNHYLNGVGLINAAYFPKIPGVNEVWEDAYLIGSARKTTNSNAQGGRIAYSPETTLPLTFRYAFVKYDVENDKSGKGQNLSAENMKKLERNSLYQRVAVETVFPLTDNMALLPALNYTVRDADGKANSFKEFGGDLGLQYSLGKHSFVVHAGIAQRGFDAKNPVFNKKQDTSITNLFALYSYAQPFGWERASISVIGGIGNEDSDINFHDTKSNYISAGVNYFF</sequence>